<reference evidence="2" key="1">
    <citation type="submission" date="2023-07" db="EMBL/GenBank/DDBJ databases">
        <authorList>
            <consortium name="CYATHOMIX"/>
        </authorList>
    </citation>
    <scope>NUCLEOTIDE SEQUENCE</scope>
    <source>
        <strain evidence="2">N/A</strain>
    </source>
</reference>
<accession>A0AA36MBB9</accession>
<name>A0AA36MBB9_CYLNA</name>
<dbReference type="EMBL" id="CATQJL010000305">
    <property type="protein sequence ID" value="CAJ0603382.1"/>
    <property type="molecule type" value="Genomic_DNA"/>
</dbReference>
<dbReference type="Proteomes" id="UP001176961">
    <property type="component" value="Unassembled WGS sequence"/>
</dbReference>
<evidence type="ECO:0000313" key="2">
    <source>
        <dbReference type="EMBL" id="CAJ0603382.1"/>
    </source>
</evidence>
<sequence>MLLCRSIESLALLVFVLFLLCRQANANREVTFTKITSAFNGSMLYQRSIENEDFCLNVCHDEGHCKFVHYSKNNCTLYNSGSITYTPSEVTYELDRTLSDWPTCKKEVPIRKQVQFKPIEVKSTEGVECNGLPKDVTVIFTYLTEGNTTVLMGKSDLFGNVTVMQRLIFSRTPQEQCVSVPVFSGASNTMLYFGHVYNTSGYYFMDAYAFSGMCACETHACCGITPLKECNWYRDGKFNGVIYVKSGESPAEIGIQGQLRDSKHFEQQFYIAGVEWL</sequence>
<evidence type="ECO:0008006" key="4">
    <source>
        <dbReference type="Google" id="ProtNLM"/>
    </source>
</evidence>
<evidence type="ECO:0000313" key="3">
    <source>
        <dbReference type="Proteomes" id="UP001176961"/>
    </source>
</evidence>
<protein>
    <recommendedName>
        <fullName evidence="4">Apple domain-containing protein</fullName>
    </recommendedName>
</protein>
<feature type="signal peptide" evidence="1">
    <location>
        <begin position="1"/>
        <end position="26"/>
    </location>
</feature>
<keyword evidence="3" id="KW-1185">Reference proteome</keyword>
<comment type="caution">
    <text evidence="2">The sequence shown here is derived from an EMBL/GenBank/DDBJ whole genome shotgun (WGS) entry which is preliminary data.</text>
</comment>
<feature type="chain" id="PRO_5041367309" description="Apple domain-containing protein" evidence="1">
    <location>
        <begin position="27"/>
        <end position="277"/>
    </location>
</feature>
<keyword evidence="1" id="KW-0732">Signal</keyword>
<organism evidence="2 3">
    <name type="scientific">Cylicocyclus nassatus</name>
    <name type="common">Nematode worm</name>
    <dbReference type="NCBI Taxonomy" id="53992"/>
    <lineage>
        <taxon>Eukaryota</taxon>
        <taxon>Metazoa</taxon>
        <taxon>Ecdysozoa</taxon>
        <taxon>Nematoda</taxon>
        <taxon>Chromadorea</taxon>
        <taxon>Rhabditida</taxon>
        <taxon>Rhabditina</taxon>
        <taxon>Rhabditomorpha</taxon>
        <taxon>Strongyloidea</taxon>
        <taxon>Strongylidae</taxon>
        <taxon>Cylicocyclus</taxon>
    </lineage>
</organism>
<dbReference type="AlphaFoldDB" id="A0AA36MBB9"/>
<proteinExistence type="predicted"/>
<evidence type="ECO:0000256" key="1">
    <source>
        <dbReference type="SAM" id="SignalP"/>
    </source>
</evidence>
<gene>
    <name evidence="2" type="ORF">CYNAS_LOCUS15365</name>
</gene>